<evidence type="ECO:0000256" key="1">
    <source>
        <dbReference type="SAM" id="MobiDB-lite"/>
    </source>
</evidence>
<sequence length="96" mass="10290">MSINTDGSVKQPGSLAAAGGLIRDWTGRCVDAFVENLGICTITRAEIKAAIRGRWLGGKAIAKCTFKWIPPLLSISSPPKFRPSTGTSIWSNNSRD</sequence>
<dbReference type="GO" id="GO:0004523">
    <property type="term" value="F:RNA-DNA hybrid ribonuclease activity"/>
    <property type="evidence" value="ECO:0007669"/>
    <property type="project" value="InterPro"/>
</dbReference>
<dbReference type="SUPFAM" id="SSF53098">
    <property type="entry name" value="Ribonuclease H-like"/>
    <property type="match status" value="1"/>
</dbReference>
<comment type="caution">
    <text evidence="3">The sequence shown here is derived from an EMBL/GenBank/DDBJ whole genome shotgun (WGS) entry which is preliminary data.</text>
</comment>
<feature type="domain" description="RNase H type-1" evidence="2">
    <location>
        <begin position="4"/>
        <end position="53"/>
    </location>
</feature>
<dbReference type="InterPro" id="IPR036397">
    <property type="entry name" value="RNaseH_sf"/>
</dbReference>
<organism evidence="3 4">
    <name type="scientific">Linum tenue</name>
    <dbReference type="NCBI Taxonomy" id="586396"/>
    <lineage>
        <taxon>Eukaryota</taxon>
        <taxon>Viridiplantae</taxon>
        <taxon>Streptophyta</taxon>
        <taxon>Embryophyta</taxon>
        <taxon>Tracheophyta</taxon>
        <taxon>Spermatophyta</taxon>
        <taxon>Magnoliopsida</taxon>
        <taxon>eudicotyledons</taxon>
        <taxon>Gunneridae</taxon>
        <taxon>Pentapetalae</taxon>
        <taxon>rosids</taxon>
        <taxon>fabids</taxon>
        <taxon>Malpighiales</taxon>
        <taxon>Linaceae</taxon>
        <taxon>Linum</taxon>
    </lineage>
</organism>
<dbReference type="CDD" id="cd06222">
    <property type="entry name" value="RNase_H_like"/>
    <property type="match status" value="1"/>
</dbReference>
<evidence type="ECO:0000259" key="2">
    <source>
        <dbReference type="Pfam" id="PF13456"/>
    </source>
</evidence>
<dbReference type="InterPro" id="IPR044730">
    <property type="entry name" value="RNase_H-like_dom_plant"/>
</dbReference>
<dbReference type="EMBL" id="CAMGYJ010000004">
    <property type="protein sequence ID" value="CAI0398918.1"/>
    <property type="molecule type" value="Genomic_DNA"/>
</dbReference>
<dbReference type="GO" id="GO:0003676">
    <property type="term" value="F:nucleic acid binding"/>
    <property type="evidence" value="ECO:0007669"/>
    <property type="project" value="InterPro"/>
</dbReference>
<protein>
    <recommendedName>
        <fullName evidence="2">RNase H type-1 domain-containing protein</fullName>
    </recommendedName>
</protein>
<dbReference type="Gene3D" id="3.30.420.10">
    <property type="entry name" value="Ribonuclease H-like superfamily/Ribonuclease H"/>
    <property type="match status" value="1"/>
</dbReference>
<accession>A0AAV0IQC9</accession>
<dbReference type="AlphaFoldDB" id="A0AAV0IQC9"/>
<dbReference type="Pfam" id="PF13456">
    <property type="entry name" value="RVT_3"/>
    <property type="match status" value="1"/>
</dbReference>
<feature type="region of interest" description="Disordered" evidence="1">
    <location>
        <begin position="77"/>
        <end position="96"/>
    </location>
</feature>
<evidence type="ECO:0000313" key="4">
    <source>
        <dbReference type="Proteomes" id="UP001154282"/>
    </source>
</evidence>
<keyword evidence="4" id="KW-1185">Reference proteome</keyword>
<dbReference type="InterPro" id="IPR002156">
    <property type="entry name" value="RNaseH_domain"/>
</dbReference>
<feature type="compositionally biased region" description="Polar residues" evidence="1">
    <location>
        <begin position="84"/>
        <end position="96"/>
    </location>
</feature>
<proteinExistence type="predicted"/>
<dbReference type="Proteomes" id="UP001154282">
    <property type="component" value="Unassembled WGS sequence"/>
</dbReference>
<evidence type="ECO:0000313" key="3">
    <source>
        <dbReference type="EMBL" id="CAI0398918.1"/>
    </source>
</evidence>
<name>A0AAV0IQC9_9ROSI</name>
<dbReference type="InterPro" id="IPR012337">
    <property type="entry name" value="RNaseH-like_sf"/>
</dbReference>
<reference evidence="3" key="1">
    <citation type="submission" date="2022-08" db="EMBL/GenBank/DDBJ databases">
        <authorList>
            <person name="Gutierrez-Valencia J."/>
        </authorList>
    </citation>
    <scope>NUCLEOTIDE SEQUENCE</scope>
</reference>
<gene>
    <name evidence="3" type="ORF">LITE_LOCUS10094</name>
</gene>